<dbReference type="InterPro" id="IPR015340">
    <property type="entry name" value="A_amylase_C_dom"/>
</dbReference>
<feature type="site" description="Transition state stabilizer" evidence="14">
    <location>
        <position position="310"/>
    </location>
</feature>
<dbReference type="InterPro" id="IPR013777">
    <property type="entry name" value="A-amylase-like"/>
</dbReference>
<keyword evidence="9 15" id="KW-1015">Disulfide bond</keyword>
<evidence type="ECO:0000256" key="7">
    <source>
        <dbReference type="ARBA" id="ARBA00022801"/>
    </source>
</evidence>
<feature type="disulfide bond" evidence="15">
    <location>
        <begin position="162"/>
        <end position="176"/>
    </location>
</feature>
<keyword evidence="20" id="KW-1185">Reference proteome</keyword>
<evidence type="ECO:0000256" key="2">
    <source>
        <dbReference type="ARBA" id="ARBA00001913"/>
    </source>
</evidence>
<feature type="binding site" evidence="16">
    <location>
        <position position="134"/>
    </location>
    <ligand>
        <name>substrate</name>
    </ligand>
</feature>
<evidence type="ECO:0000256" key="4">
    <source>
        <dbReference type="ARBA" id="ARBA00012595"/>
    </source>
</evidence>
<dbReference type="InterPro" id="IPR017853">
    <property type="entry name" value="GH"/>
</dbReference>
<feature type="domain" description="Glycosyl hydrolase family 13 catalytic" evidence="18">
    <location>
        <begin position="31"/>
        <end position="381"/>
    </location>
</feature>
<dbReference type="EC" id="3.2.1.1" evidence="4"/>
<comment type="similarity">
    <text evidence="3">Belongs to the glycosyl hydrolase 13 family.</text>
</comment>
<keyword evidence="6 17" id="KW-0732">Signal</keyword>
<dbReference type="InterPro" id="IPR006047">
    <property type="entry name" value="GH13_cat_dom"/>
</dbReference>
<evidence type="ECO:0000256" key="15">
    <source>
        <dbReference type="PIRSR" id="PIRSR001024-4"/>
    </source>
</evidence>
<dbReference type="PANTHER" id="PTHR10357">
    <property type="entry name" value="ALPHA-AMYLASE FAMILY MEMBER"/>
    <property type="match status" value="1"/>
</dbReference>
<evidence type="ECO:0000256" key="13">
    <source>
        <dbReference type="PIRSR" id="PIRSR001024-1"/>
    </source>
</evidence>
<accession>A0A1Y1ZDJ3</accession>
<dbReference type="FunFam" id="3.20.20.80:FF:000120">
    <property type="entry name" value="Alpha-amylase A"/>
    <property type="match status" value="1"/>
</dbReference>
<feature type="binding site" evidence="16">
    <location>
        <position position="310"/>
    </location>
    <ligand>
        <name>substrate</name>
    </ligand>
</feature>
<feature type="binding site" evidence="16">
    <location>
        <position position="219"/>
    </location>
    <ligand>
        <name>substrate</name>
    </ligand>
</feature>
<evidence type="ECO:0000256" key="12">
    <source>
        <dbReference type="ARBA" id="ARBA00023295"/>
    </source>
</evidence>
<name>A0A1Y1ZDJ3_9PLEO</name>
<dbReference type="Pfam" id="PF00128">
    <property type="entry name" value="Alpha-amylase"/>
    <property type="match status" value="1"/>
</dbReference>
<comment type="catalytic activity">
    <reaction evidence="1">
        <text>Endohydrolysis of (1-&gt;4)-alpha-D-glucosidic linkages in polysaccharides containing three or more (1-&gt;4)-alpha-linked D-glucose units.</text>
        <dbReference type="EC" id="3.2.1.1"/>
    </reaction>
</comment>
<comment type="cofactor">
    <cofactor evidence="2">
        <name>Ca(2+)</name>
        <dbReference type="ChEBI" id="CHEBI:29108"/>
    </cofactor>
</comment>
<dbReference type="AlphaFoldDB" id="A0A1Y1ZDJ3"/>
<keyword evidence="12" id="KW-0326">Glycosidase</keyword>
<dbReference type="PIRSF" id="PIRSF001024">
    <property type="entry name" value="Alph-amyl_fung"/>
    <property type="match status" value="1"/>
</dbReference>
<organism evidence="19 20">
    <name type="scientific">Clohesyomyces aquaticus</name>
    <dbReference type="NCBI Taxonomy" id="1231657"/>
    <lineage>
        <taxon>Eukaryota</taxon>
        <taxon>Fungi</taxon>
        <taxon>Dikarya</taxon>
        <taxon>Ascomycota</taxon>
        <taxon>Pezizomycotina</taxon>
        <taxon>Dothideomycetes</taxon>
        <taxon>Pleosporomycetidae</taxon>
        <taxon>Pleosporales</taxon>
        <taxon>Lindgomycetaceae</taxon>
        <taxon>Clohesyomyces</taxon>
    </lineage>
</organism>
<comment type="caution">
    <text evidence="19">The sequence shown here is derived from an EMBL/GenBank/DDBJ whole genome shotgun (WGS) entry which is preliminary data.</text>
</comment>
<evidence type="ECO:0000256" key="5">
    <source>
        <dbReference type="ARBA" id="ARBA00022723"/>
    </source>
</evidence>
<dbReference type="SMART" id="SM00642">
    <property type="entry name" value="Aamy"/>
    <property type="match status" value="1"/>
</dbReference>
<evidence type="ECO:0000256" key="16">
    <source>
        <dbReference type="PIRSR" id="PIRSR001024-5"/>
    </source>
</evidence>
<dbReference type="PANTHER" id="PTHR10357:SF215">
    <property type="entry name" value="ALPHA-AMYLASE 1"/>
    <property type="match status" value="1"/>
</dbReference>
<dbReference type="GO" id="GO:0016052">
    <property type="term" value="P:carbohydrate catabolic process"/>
    <property type="evidence" value="ECO:0007669"/>
    <property type="project" value="InterPro"/>
</dbReference>
<dbReference type="Gene3D" id="2.60.40.1180">
    <property type="entry name" value="Golgi alpha-mannosidase II"/>
    <property type="match status" value="1"/>
</dbReference>
<feature type="active site" description="Nucleophile" evidence="13">
    <location>
        <position position="221"/>
    </location>
</feature>
<feature type="chain" id="PRO_5012756468" description="alpha-amylase" evidence="17">
    <location>
        <begin position="19"/>
        <end position="486"/>
    </location>
</feature>
<evidence type="ECO:0000256" key="10">
    <source>
        <dbReference type="ARBA" id="ARBA00023180"/>
    </source>
</evidence>
<dbReference type="CDD" id="cd11319">
    <property type="entry name" value="AmyAc_euk_AmyA"/>
    <property type="match status" value="1"/>
</dbReference>
<evidence type="ECO:0000256" key="17">
    <source>
        <dbReference type="SAM" id="SignalP"/>
    </source>
</evidence>
<feature type="disulfide bond" evidence="15">
    <location>
        <begin position="450"/>
        <end position="484"/>
    </location>
</feature>
<dbReference type="EMBL" id="MCFA01000102">
    <property type="protein sequence ID" value="ORY08353.1"/>
    <property type="molecule type" value="Genomic_DNA"/>
</dbReference>
<keyword evidence="8" id="KW-0106">Calcium</keyword>
<evidence type="ECO:0000259" key="18">
    <source>
        <dbReference type="SMART" id="SM00642"/>
    </source>
</evidence>
<keyword evidence="11" id="KW-0119">Carbohydrate metabolism</keyword>
<evidence type="ECO:0000313" key="19">
    <source>
        <dbReference type="EMBL" id="ORY08353.1"/>
    </source>
</evidence>
<evidence type="ECO:0000256" key="6">
    <source>
        <dbReference type="ARBA" id="ARBA00022729"/>
    </source>
</evidence>
<dbReference type="InterPro" id="IPR013780">
    <property type="entry name" value="Glyco_hydro_b"/>
</dbReference>
<keyword evidence="7" id="KW-0378">Hydrolase</keyword>
<evidence type="ECO:0000256" key="8">
    <source>
        <dbReference type="ARBA" id="ARBA00022837"/>
    </source>
</evidence>
<dbReference type="SUPFAM" id="SSF51011">
    <property type="entry name" value="Glycosyl hydrolase domain"/>
    <property type="match status" value="1"/>
</dbReference>
<feature type="disulfide bond" evidence="15">
    <location>
        <begin position="48"/>
        <end position="56"/>
    </location>
</feature>
<dbReference type="STRING" id="1231657.A0A1Y1ZDJ3"/>
<evidence type="ECO:0000256" key="1">
    <source>
        <dbReference type="ARBA" id="ARBA00000548"/>
    </source>
</evidence>
<feature type="active site" description="Proton donor" evidence="13">
    <location>
        <position position="245"/>
    </location>
</feature>
<protein>
    <recommendedName>
        <fullName evidence="4">alpha-amylase</fullName>
        <ecNumber evidence="4">3.2.1.1</ecNumber>
    </recommendedName>
</protein>
<keyword evidence="10" id="KW-0325">Glycoprotein</keyword>
<dbReference type="Gene3D" id="3.20.20.80">
    <property type="entry name" value="Glycosidases"/>
    <property type="match status" value="1"/>
</dbReference>
<evidence type="ECO:0000313" key="20">
    <source>
        <dbReference type="Proteomes" id="UP000193144"/>
    </source>
</evidence>
<keyword evidence="5" id="KW-0479">Metal-binding</keyword>
<evidence type="ECO:0000256" key="14">
    <source>
        <dbReference type="PIRSR" id="PIRSR001024-2"/>
    </source>
</evidence>
<gene>
    <name evidence="19" type="ORF">BCR34DRAFT_630591</name>
</gene>
<dbReference type="Proteomes" id="UP000193144">
    <property type="component" value="Unassembled WGS sequence"/>
</dbReference>
<feature type="signal peptide" evidence="17">
    <location>
        <begin position="1"/>
        <end position="18"/>
    </location>
</feature>
<dbReference type="GO" id="GO:0004556">
    <property type="term" value="F:alpha-amylase activity"/>
    <property type="evidence" value="ECO:0007669"/>
    <property type="project" value="UniProtKB-EC"/>
</dbReference>
<evidence type="ECO:0000256" key="11">
    <source>
        <dbReference type="ARBA" id="ARBA00023277"/>
    </source>
</evidence>
<dbReference type="OrthoDB" id="204980at2759"/>
<reference evidence="19 20" key="1">
    <citation type="submission" date="2016-07" db="EMBL/GenBank/DDBJ databases">
        <title>Pervasive Adenine N6-methylation of Active Genes in Fungi.</title>
        <authorList>
            <consortium name="DOE Joint Genome Institute"/>
            <person name="Mondo S.J."/>
            <person name="Dannebaum R.O."/>
            <person name="Kuo R.C."/>
            <person name="Labutti K."/>
            <person name="Haridas S."/>
            <person name="Kuo A."/>
            <person name="Salamov A."/>
            <person name="Ahrendt S.R."/>
            <person name="Lipzen A."/>
            <person name="Sullivan W."/>
            <person name="Andreopoulos W.B."/>
            <person name="Clum A."/>
            <person name="Lindquist E."/>
            <person name="Daum C."/>
            <person name="Ramamoorthy G.K."/>
            <person name="Gryganskyi A."/>
            <person name="Culley D."/>
            <person name="Magnuson J.K."/>
            <person name="James T.Y."/>
            <person name="O'Malley M.A."/>
            <person name="Stajich J.E."/>
            <person name="Spatafora J.W."/>
            <person name="Visel A."/>
            <person name="Grigoriev I.V."/>
        </authorList>
    </citation>
    <scope>NUCLEOTIDE SEQUENCE [LARGE SCALE GENOMIC DNA]</scope>
    <source>
        <strain evidence="19 20">CBS 115471</strain>
    </source>
</reference>
<feature type="binding site" evidence="16">
    <location>
        <position position="357"/>
    </location>
    <ligand>
        <name>substrate</name>
    </ligand>
</feature>
<dbReference type="SUPFAM" id="SSF51445">
    <property type="entry name" value="(Trans)glycosidases"/>
    <property type="match status" value="1"/>
</dbReference>
<sequence>MRLLALYVLAGLVGEGWAASAADWRGRSIYQVFTDRFARTDGSTTSPCDVTKNTYCGGTWRGIQNKLDYIKNMGFTAIWISPITAQVPDGYHGYYQSDLYTLNSNFGTPSDLKSLSAAVHAKGMYLMVDVVPNHMGWRGCHDTVNYSTYRTLNRAEYFHSFCPLTNMANQTEVEKCWISGANDCGITMPDLNTNHATVARELGTWIQGLVKEYGIDGLRIDSVKNVNKDFFPPWCRSAAVFCMGEVSEGLSTYTYPYQSYLDSILDYPLYYSLTRVFTKQANMTDLVANLAASSKARDPTLLGRFLENHDNPRFAGLTGDEALARNAAVMVVLGDGIPLVYQGQELRYTGGDDPGCREAVWGSGYPQTPLSTHIALLNRLRTFLSHAPGSAFLSSFTRTLSISSDASTLQLRKSSLRLILTNSGTTGSYTLKTSGMGFKNGETVVEVLGCKKYMAGQDGEVSVDMDGGPKVLVEGGGLWGSGVCGF</sequence>
<evidence type="ECO:0000256" key="3">
    <source>
        <dbReference type="ARBA" id="ARBA00008061"/>
    </source>
</evidence>
<evidence type="ECO:0000256" key="9">
    <source>
        <dbReference type="ARBA" id="ARBA00023157"/>
    </source>
</evidence>
<proteinExistence type="inferred from homology"/>
<dbReference type="Pfam" id="PF09260">
    <property type="entry name" value="A_amylase_dom_C"/>
    <property type="match status" value="1"/>
</dbReference>
<dbReference type="GO" id="GO:0005509">
    <property type="term" value="F:calcium ion binding"/>
    <property type="evidence" value="ECO:0007669"/>
    <property type="project" value="InterPro"/>
</dbReference>
<feature type="binding site" evidence="16">
    <location>
        <position position="249"/>
    </location>
    <ligand>
        <name>substrate</name>
    </ligand>
</feature>